<dbReference type="Proteomes" id="UP000285860">
    <property type="component" value="Unassembled WGS sequence"/>
</dbReference>
<evidence type="ECO:0000256" key="2">
    <source>
        <dbReference type="SAM" id="MobiDB-lite"/>
    </source>
</evidence>
<name>A0A420N1X5_FUSOX</name>
<dbReference type="VEuPathDB" id="FungiDB:FOMG_19227"/>
<evidence type="ECO:0000259" key="3">
    <source>
        <dbReference type="PROSITE" id="PS51782"/>
    </source>
</evidence>
<reference evidence="4 5" key="1">
    <citation type="journal article" date="2018" name="Sci. Rep.">
        <title>Characterisation of pathogen-specific regions and novel effector candidates in Fusarium oxysporum f. sp. cepae.</title>
        <authorList>
            <person name="Armitage A.D."/>
            <person name="Taylor A."/>
            <person name="Sobczyk M.K."/>
            <person name="Baxter L."/>
            <person name="Greenfield B.P."/>
            <person name="Bates H.J."/>
            <person name="Wilson F."/>
            <person name="Jackson A.C."/>
            <person name="Ott S."/>
            <person name="Harrison R.J."/>
            <person name="Clarkson J.P."/>
        </authorList>
    </citation>
    <scope>NUCLEOTIDE SEQUENCE [LARGE SCALE GENOMIC DNA]</scope>
    <source>
        <strain evidence="4 5">Fo_A28</strain>
    </source>
</reference>
<dbReference type="InterPro" id="IPR047763">
    <property type="entry name" value="PG_bind_dom_phiBT1-type"/>
</dbReference>
<dbReference type="AlphaFoldDB" id="A0A420N1X5"/>
<dbReference type="GO" id="GO:0009253">
    <property type="term" value="P:peptidoglycan catabolic process"/>
    <property type="evidence" value="ECO:0007669"/>
    <property type="project" value="InterPro"/>
</dbReference>
<dbReference type="EMBL" id="MRCY01001130">
    <property type="protein sequence ID" value="RKK74276.1"/>
    <property type="molecule type" value="Genomic_DNA"/>
</dbReference>
<organism evidence="4 5">
    <name type="scientific">Fusarium oxysporum</name>
    <name type="common">Fusarium vascular wilt</name>
    <dbReference type="NCBI Taxonomy" id="5507"/>
    <lineage>
        <taxon>Eukaryota</taxon>
        <taxon>Fungi</taxon>
        <taxon>Dikarya</taxon>
        <taxon>Ascomycota</taxon>
        <taxon>Pezizomycotina</taxon>
        <taxon>Sordariomycetes</taxon>
        <taxon>Hypocreomycetidae</taxon>
        <taxon>Hypocreales</taxon>
        <taxon>Nectriaceae</taxon>
        <taxon>Fusarium</taxon>
        <taxon>Fusarium oxysporum species complex</taxon>
    </lineage>
</organism>
<dbReference type="Gene3D" id="3.10.350.10">
    <property type="entry name" value="LysM domain"/>
    <property type="match status" value="1"/>
</dbReference>
<evidence type="ECO:0000256" key="1">
    <source>
        <dbReference type="ARBA" id="ARBA00044955"/>
    </source>
</evidence>
<evidence type="ECO:0000313" key="4">
    <source>
        <dbReference type="EMBL" id="RKK74276.1"/>
    </source>
</evidence>
<dbReference type="PROSITE" id="PS51782">
    <property type="entry name" value="LYSM"/>
    <property type="match status" value="1"/>
</dbReference>
<accession>A0A420N1X5</accession>
<proteinExistence type="inferred from homology"/>
<protein>
    <recommendedName>
        <fullName evidence="3">LysM domain-containing protein</fullName>
    </recommendedName>
</protein>
<sequence length="368" mass="39597">MSGEYFDVAYSLAVCQHGYVYDGRGKGHQSGANGDKQLNANHYAVLAFLGKNGVSQPSQSQITGIQDAIAYLRRAGAGNEIKGHRDGYSTECPGEPLYKLVKDGTLDPGKLWNGGTHEVEPNENLGDISLKYNVPQRYIIDVNKLKAPYDLKVGEKLEIPARGVPLGEKAPGNGGGGDDGSDDGPGDGGDKLTPFPGADWFKSEPYSSVITTMGKRLVAAGCNKYSEGAGPQWTSADQASYKCWQEKLGYTGADADRWPGESSWSKLEVPWTKDGDVGNQTLAPFPGAEWFKSKPNSPTVTAMGKRLVAVGCNKYSEGPGPQWTVSDQNSYKCWQEKLGFTGSDADGWPGKTSWDKLRVPKTSKRSLG</sequence>
<feature type="compositionally biased region" description="Basic residues" evidence="2">
    <location>
        <begin position="359"/>
        <end position="368"/>
    </location>
</feature>
<evidence type="ECO:0000313" key="5">
    <source>
        <dbReference type="Proteomes" id="UP000285860"/>
    </source>
</evidence>
<feature type="region of interest" description="Disordered" evidence="2">
    <location>
        <begin position="162"/>
        <end position="199"/>
    </location>
</feature>
<dbReference type="Gene3D" id="3.40.80.10">
    <property type="entry name" value="Peptidoglycan recognition protein-like"/>
    <property type="match status" value="1"/>
</dbReference>
<dbReference type="SUPFAM" id="SSF54106">
    <property type="entry name" value="LysM domain"/>
    <property type="match status" value="1"/>
</dbReference>
<dbReference type="InterPro" id="IPR018392">
    <property type="entry name" value="LysM"/>
</dbReference>
<dbReference type="SUPFAM" id="SSF55846">
    <property type="entry name" value="N-acetylmuramoyl-L-alanine amidase-like"/>
    <property type="match status" value="1"/>
</dbReference>
<dbReference type="GO" id="GO:0008745">
    <property type="term" value="F:N-acetylmuramoyl-L-alanine amidase activity"/>
    <property type="evidence" value="ECO:0007669"/>
    <property type="project" value="InterPro"/>
</dbReference>
<comment type="caution">
    <text evidence="4">The sequence shown here is derived from an EMBL/GenBank/DDBJ whole genome shotgun (WGS) entry which is preliminary data.</text>
</comment>
<gene>
    <name evidence="4" type="ORF">BFJ68_g18166</name>
</gene>
<comment type="similarity">
    <text evidence="1">Belongs to the secreted LysM effector family.</text>
</comment>
<dbReference type="InterPro" id="IPR036779">
    <property type="entry name" value="LysM_dom_sf"/>
</dbReference>
<dbReference type="SMART" id="SM00257">
    <property type="entry name" value="LysM"/>
    <property type="match status" value="1"/>
</dbReference>
<dbReference type="InterPro" id="IPR036505">
    <property type="entry name" value="Amidase/PGRP_sf"/>
</dbReference>
<dbReference type="Pfam" id="PF01476">
    <property type="entry name" value="LysM"/>
    <property type="match status" value="1"/>
</dbReference>
<feature type="domain" description="LysM" evidence="3">
    <location>
        <begin position="115"/>
        <end position="159"/>
    </location>
</feature>
<feature type="region of interest" description="Disordered" evidence="2">
    <location>
        <begin position="340"/>
        <end position="368"/>
    </location>
</feature>
<dbReference type="NCBIfam" id="NF038080">
    <property type="entry name" value="PG_bind_siph"/>
    <property type="match status" value="2"/>
</dbReference>